<feature type="region of interest" description="Disordered" evidence="2">
    <location>
        <begin position="234"/>
        <end position="412"/>
    </location>
</feature>
<keyword evidence="5" id="KW-1185">Reference proteome</keyword>
<feature type="region of interest" description="Disordered" evidence="2">
    <location>
        <begin position="39"/>
        <end position="62"/>
    </location>
</feature>
<dbReference type="EMBL" id="JAABOA010004489">
    <property type="protein sequence ID" value="KAF9577694.1"/>
    <property type="molecule type" value="Genomic_DNA"/>
</dbReference>
<feature type="region of interest" description="Disordered" evidence="2">
    <location>
        <begin position="89"/>
        <end position="133"/>
    </location>
</feature>
<feature type="domain" description="Bud22" evidence="3">
    <location>
        <begin position="236"/>
        <end position="438"/>
    </location>
</feature>
<feature type="compositionally biased region" description="Polar residues" evidence="2">
    <location>
        <begin position="286"/>
        <end position="295"/>
    </location>
</feature>
<evidence type="ECO:0000313" key="4">
    <source>
        <dbReference type="EMBL" id="KAF9577694.1"/>
    </source>
</evidence>
<feature type="non-terminal residue" evidence="4">
    <location>
        <position position="442"/>
    </location>
</feature>
<dbReference type="InterPro" id="IPR037393">
    <property type="entry name" value="Bud22/SRFB1"/>
</dbReference>
<accession>A0A9P6FLZ6</accession>
<feature type="compositionally biased region" description="Basic and acidic residues" evidence="2">
    <location>
        <begin position="124"/>
        <end position="133"/>
    </location>
</feature>
<evidence type="ECO:0000259" key="3">
    <source>
        <dbReference type="Pfam" id="PF09073"/>
    </source>
</evidence>
<evidence type="ECO:0000256" key="1">
    <source>
        <dbReference type="ARBA" id="ARBA00023054"/>
    </source>
</evidence>
<name>A0A9P6FLZ6_9FUNG</name>
<evidence type="ECO:0000313" key="5">
    <source>
        <dbReference type="Proteomes" id="UP000780801"/>
    </source>
</evidence>
<dbReference type="AlphaFoldDB" id="A0A9P6FLZ6"/>
<dbReference type="PANTHER" id="PTHR23325">
    <property type="entry name" value="SERUM RESPONSE FACTOR-BINDING"/>
    <property type="match status" value="1"/>
</dbReference>
<feature type="compositionally biased region" description="Acidic residues" evidence="2">
    <location>
        <begin position="240"/>
        <end position="275"/>
    </location>
</feature>
<dbReference type="PANTHER" id="PTHR23325:SF1">
    <property type="entry name" value="SERUM RESPONSE FACTOR-BINDING PROTEIN 1"/>
    <property type="match status" value="1"/>
</dbReference>
<protein>
    <recommendedName>
        <fullName evidence="3">Bud22 domain-containing protein</fullName>
    </recommendedName>
</protein>
<proteinExistence type="predicted"/>
<organism evidence="4 5">
    <name type="scientific">Lunasporangiospora selenospora</name>
    <dbReference type="NCBI Taxonomy" id="979761"/>
    <lineage>
        <taxon>Eukaryota</taxon>
        <taxon>Fungi</taxon>
        <taxon>Fungi incertae sedis</taxon>
        <taxon>Mucoromycota</taxon>
        <taxon>Mortierellomycotina</taxon>
        <taxon>Mortierellomycetes</taxon>
        <taxon>Mortierellales</taxon>
        <taxon>Mortierellaceae</taxon>
        <taxon>Lunasporangiospora</taxon>
    </lineage>
</organism>
<feature type="compositionally biased region" description="Basic and acidic residues" evidence="2">
    <location>
        <begin position="303"/>
        <end position="323"/>
    </location>
</feature>
<evidence type="ECO:0000256" key="2">
    <source>
        <dbReference type="SAM" id="MobiDB-lite"/>
    </source>
</evidence>
<dbReference type="OrthoDB" id="3364872at2759"/>
<feature type="compositionally biased region" description="Basic and acidic residues" evidence="2">
    <location>
        <begin position="41"/>
        <end position="57"/>
    </location>
</feature>
<keyword evidence="1" id="KW-0175">Coiled coil</keyword>
<dbReference type="Proteomes" id="UP000780801">
    <property type="component" value="Unassembled WGS sequence"/>
</dbReference>
<reference evidence="4" key="1">
    <citation type="journal article" date="2020" name="Fungal Divers.">
        <title>Resolving the Mortierellaceae phylogeny through synthesis of multi-gene phylogenetics and phylogenomics.</title>
        <authorList>
            <person name="Vandepol N."/>
            <person name="Liber J."/>
            <person name="Desiro A."/>
            <person name="Na H."/>
            <person name="Kennedy M."/>
            <person name="Barry K."/>
            <person name="Grigoriev I.V."/>
            <person name="Miller A.N."/>
            <person name="O'Donnell K."/>
            <person name="Stajich J.E."/>
            <person name="Bonito G."/>
        </authorList>
    </citation>
    <scope>NUCLEOTIDE SEQUENCE</scope>
    <source>
        <strain evidence="4">KOD1015</strain>
    </source>
</reference>
<comment type="caution">
    <text evidence="4">The sequence shown here is derived from an EMBL/GenBank/DDBJ whole genome shotgun (WGS) entry which is preliminary data.</text>
</comment>
<dbReference type="Pfam" id="PF09073">
    <property type="entry name" value="BUD22"/>
    <property type="match status" value="1"/>
</dbReference>
<feature type="compositionally biased region" description="Basic and acidic residues" evidence="2">
    <location>
        <begin position="335"/>
        <end position="368"/>
    </location>
</feature>
<sequence length="442" mass="49108">VKSKGKPGKKDSLKWEIIKLQAQLGESPSKKAKRIIGIQAHKQEHSANTDGDQDHEGSSQAAAERLQKLMETKISQKIYHAKVEVKRALAKAKTQETQRLVKRLRQARKSVEEKSSETNQEVPDSEKKKKDYNDFAAADVERFSNELEMVKKLDMDSLSEDVFTSKLSKHPILKSHALLAPYLAEKSKAAANDKSPSDPILDPLQQVIGSRLCNTTVVKDLLTKLWNELEYMNKKTKQSDDEDDDDSSADSDDDALGNEDVSMSDDQAEDDDGYDSDGLPLPMNGRSKTSSTTSMFIGALNDSDDKGKKKRGKNDYVDTKFDEIYGSTKKKNRPGQRERQKIAEQKYGKEANHVKKAEEEERSREEKRAARKAKKEAAKAKYGASDANAQRVSTHRSQAKKDAEPTDPTLHPSWIAKKSEAAAVAAALAGGKSNKIVFGDTD</sequence>
<gene>
    <name evidence="4" type="ORF">BGW38_006926</name>
</gene>
<dbReference type="InterPro" id="IPR015158">
    <property type="entry name" value="Bud22_dom"/>
</dbReference>